<protein>
    <submittedName>
        <fullName evidence="1">Uncharacterized protein</fullName>
    </submittedName>
</protein>
<accession>A0A0A9FAJ4</accession>
<organism evidence="1">
    <name type="scientific">Arundo donax</name>
    <name type="common">Giant reed</name>
    <name type="synonym">Donax arundinaceus</name>
    <dbReference type="NCBI Taxonomy" id="35708"/>
    <lineage>
        <taxon>Eukaryota</taxon>
        <taxon>Viridiplantae</taxon>
        <taxon>Streptophyta</taxon>
        <taxon>Embryophyta</taxon>
        <taxon>Tracheophyta</taxon>
        <taxon>Spermatophyta</taxon>
        <taxon>Magnoliopsida</taxon>
        <taxon>Liliopsida</taxon>
        <taxon>Poales</taxon>
        <taxon>Poaceae</taxon>
        <taxon>PACMAD clade</taxon>
        <taxon>Arundinoideae</taxon>
        <taxon>Arundineae</taxon>
        <taxon>Arundo</taxon>
    </lineage>
</organism>
<evidence type="ECO:0000313" key="1">
    <source>
        <dbReference type="EMBL" id="JAE05298.1"/>
    </source>
</evidence>
<dbReference type="AlphaFoldDB" id="A0A0A9FAJ4"/>
<reference evidence="1" key="1">
    <citation type="submission" date="2014-09" db="EMBL/GenBank/DDBJ databases">
        <authorList>
            <person name="Magalhaes I.L.F."/>
            <person name="Oliveira U."/>
            <person name="Santos F.R."/>
            <person name="Vidigal T.H.D.A."/>
            <person name="Brescovit A.D."/>
            <person name="Santos A.J."/>
        </authorList>
    </citation>
    <scope>NUCLEOTIDE SEQUENCE</scope>
    <source>
        <tissue evidence="1">Shoot tissue taken approximately 20 cm above the soil surface</tissue>
    </source>
</reference>
<dbReference type="EMBL" id="GBRH01192598">
    <property type="protein sequence ID" value="JAE05298.1"/>
    <property type="molecule type" value="Transcribed_RNA"/>
</dbReference>
<sequence length="52" mass="5866">MGTFFLGRKNTVVGGRPMLRLVSYCGYYISVYSERISVIYIINDFLVHASAS</sequence>
<reference evidence="1" key="2">
    <citation type="journal article" date="2015" name="Data Brief">
        <title>Shoot transcriptome of the giant reed, Arundo donax.</title>
        <authorList>
            <person name="Barrero R.A."/>
            <person name="Guerrero F.D."/>
            <person name="Moolhuijzen P."/>
            <person name="Goolsby J.A."/>
            <person name="Tidwell J."/>
            <person name="Bellgard S.E."/>
            <person name="Bellgard M.I."/>
        </authorList>
    </citation>
    <scope>NUCLEOTIDE SEQUENCE</scope>
    <source>
        <tissue evidence="1">Shoot tissue taken approximately 20 cm above the soil surface</tissue>
    </source>
</reference>
<name>A0A0A9FAJ4_ARUDO</name>
<proteinExistence type="predicted"/>